<keyword evidence="5 6" id="KW-0472">Membrane</keyword>
<name>A0A937AJX9_9BACT</name>
<proteinExistence type="predicted"/>
<evidence type="ECO:0000256" key="4">
    <source>
        <dbReference type="ARBA" id="ARBA00022989"/>
    </source>
</evidence>
<evidence type="ECO:0000256" key="5">
    <source>
        <dbReference type="ARBA" id="ARBA00023136"/>
    </source>
</evidence>
<sequence length="302" mass="33846">MKYFFKKWFQIFKGAVSRFFQDNPWKHGAATAFFTIFSLPGMAIISITVASYFYEDTVVREQLITQIKLLMGDASAKQIEDLMGQAYISDAGIFLKAVGIGTLIFSATTVFVSLQDSLNYIWRIKPKPKKEAIKFILNRLLSLAMVVSLGFLILVSLLADTLITVLHDKVFTVLPDSIYFLAQSINLLISISLILLIFAVIYKVLPDATLKWRDVWIGAFITTLLFVAGKFGIGYYLGTSNLNDTYGAAGSLVLLLTWVYYSIIILLLGAQITYVHAKHMGRTILPNSNAVAIKLEEVERER</sequence>
<feature type="transmembrane region" description="Helical" evidence="6">
    <location>
        <begin position="93"/>
        <end position="114"/>
    </location>
</feature>
<keyword evidence="4 6" id="KW-1133">Transmembrane helix</keyword>
<keyword evidence="3 6" id="KW-0812">Transmembrane</keyword>
<dbReference type="PANTHER" id="PTHR30213">
    <property type="entry name" value="INNER MEMBRANE PROTEIN YHJD"/>
    <property type="match status" value="1"/>
</dbReference>
<keyword evidence="2" id="KW-1003">Cell membrane</keyword>
<evidence type="ECO:0000256" key="1">
    <source>
        <dbReference type="ARBA" id="ARBA00004651"/>
    </source>
</evidence>
<feature type="transmembrane region" description="Helical" evidence="6">
    <location>
        <begin position="214"/>
        <end position="238"/>
    </location>
</feature>
<dbReference type="PANTHER" id="PTHR30213:SF1">
    <property type="entry name" value="INNER MEMBRANE PROTEIN YHJD"/>
    <property type="match status" value="1"/>
</dbReference>
<evidence type="ECO:0000256" key="2">
    <source>
        <dbReference type="ARBA" id="ARBA00022475"/>
    </source>
</evidence>
<dbReference type="NCBIfam" id="TIGR00765">
    <property type="entry name" value="yihY_not_rbn"/>
    <property type="match status" value="1"/>
</dbReference>
<comment type="caution">
    <text evidence="7">The sequence shown here is derived from an EMBL/GenBank/DDBJ whole genome shotgun (WGS) entry which is preliminary data.</text>
</comment>
<dbReference type="EMBL" id="JAERQG010000001">
    <property type="protein sequence ID" value="MBL0764082.1"/>
    <property type="molecule type" value="Genomic_DNA"/>
</dbReference>
<reference evidence="7" key="1">
    <citation type="submission" date="2021-01" db="EMBL/GenBank/DDBJ databases">
        <title>Marivirga sp. nov., isolated from intertidal surface sediments.</title>
        <authorList>
            <person name="Zhang M."/>
        </authorList>
    </citation>
    <scope>NUCLEOTIDE SEQUENCE</scope>
    <source>
        <strain evidence="7">SM1354</strain>
    </source>
</reference>
<dbReference type="PIRSF" id="PIRSF035875">
    <property type="entry name" value="RNase_BN"/>
    <property type="match status" value="1"/>
</dbReference>
<gene>
    <name evidence="7" type="ORF">JKP34_02385</name>
</gene>
<feature type="transmembrane region" description="Helical" evidence="6">
    <location>
        <begin position="178"/>
        <end position="202"/>
    </location>
</feature>
<comment type="subcellular location">
    <subcellularLocation>
        <location evidence="1">Cell membrane</location>
        <topology evidence="1">Multi-pass membrane protein</topology>
    </subcellularLocation>
</comment>
<feature type="transmembrane region" description="Helical" evidence="6">
    <location>
        <begin position="135"/>
        <end position="158"/>
    </location>
</feature>
<dbReference type="RefSeq" id="WP_201917319.1">
    <property type="nucleotide sequence ID" value="NZ_JAERQG010000001.1"/>
</dbReference>
<evidence type="ECO:0000256" key="3">
    <source>
        <dbReference type="ARBA" id="ARBA00022692"/>
    </source>
</evidence>
<accession>A0A937AJX9</accession>
<dbReference type="Proteomes" id="UP000642920">
    <property type="component" value="Unassembled WGS sequence"/>
</dbReference>
<evidence type="ECO:0000313" key="7">
    <source>
        <dbReference type="EMBL" id="MBL0764082.1"/>
    </source>
</evidence>
<feature type="transmembrane region" description="Helical" evidence="6">
    <location>
        <begin position="28"/>
        <end position="54"/>
    </location>
</feature>
<dbReference type="Pfam" id="PF03631">
    <property type="entry name" value="Virul_fac_BrkB"/>
    <property type="match status" value="1"/>
</dbReference>
<dbReference type="AlphaFoldDB" id="A0A937AJX9"/>
<evidence type="ECO:0000313" key="8">
    <source>
        <dbReference type="Proteomes" id="UP000642920"/>
    </source>
</evidence>
<protein>
    <submittedName>
        <fullName evidence="7">YihY/virulence factor BrkB family protein</fullName>
    </submittedName>
</protein>
<dbReference type="GO" id="GO:0005886">
    <property type="term" value="C:plasma membrane"/>
    <property type="evidence" value="ECO:0007669"/>
    <property type="project" value="UniProtKB-SubCell"/>
</dbReference>
<keyword evidence="8" id="KW-1185">Reference proteome</keyword>
<dbReference type="InterPro" id="IPR017039">
    <property type="entry name" value="Virul_fac_BrkB"/>
</dbReference>
<feature type="transmembrane region" description="Helical" evidence="6">
    <location>
        <begin position="258"/>
        <end position="277"/>
    </location>
</feature>
<evidence type="ECO:0000256" key="6">
    <source>
        <dbReference type="SAM" id="Phobius"/>
    </source>
</evidence>
<organism evidence="7 8">
    <name type="scientific">Marivirga atlantica</name>
    <dbReference type="NCBI Taxonomy" id="1548457"/>
    <lineage>
        <taxon>Bacteria</taxon>
        <taxon>Pseudomonadati</taxon>
        <taxon>Bacteroidota</taxon>
        <taxon>Cytophagia</taxon>
        <taxon>Cytophagales</taxon>
        <taxon>Marivirgaceae</taxon>
        <taxon>Marivirga</taxon>
    </lineage>
</organism>